<evidence type="ECO:0000313" key="11">
    <source>
        <dbReference type="Proteomes" id="UP000238442"/>
    </source>
</evidence>
<reference evidence="10 11" key="1">
    <citation type="submission" date="2018-02" db="EMBL/GenBank/DDBJ databases">
        <title>Genomic analysis of the strain RR4-38 isolated from a seawater recirculating aquaculture system.</title>
        <authorList>
            <person name="Kim Y.-S."/>
            <person name="Jang Y.H."/>
            <person name="Kim K.-H."/>
        </authorList>
    </citation>
    <scope>NUCLEOTIDE SEQUENCE [LARGE SCALE GENOMIC DNA]</scope>
    <source>
        <strain evidence="10 11">RR4-38</strain>
    </source>
</reference>
<dbReference type="InterPro" id="IPR051447">
    <property type="entry name" value="Lipoprotein-release_system"/>
</dbReference>
<evidence type="ECO:0000256" key="5">
    <source>
        <dbReference type="ARBA" id="ARBA00022989"/>
    </source>
</evidence>
<evidence type="ECO:0000256" key="1">
    <source>
        <dbReference type="ARBA" id="ARBA00004651"/>
    </source>
</evidence>
<dbReference type="InterPro" id="IPR003838">
    <property type="entry name" value="ABC3_permease_C"/>
</dbReference>
<proteinExistence type="inferred from homology"/>
<evidence type="ECO:0000256" key="3">
    <source>
        <dbReference type="ARBA" id="ARBA00022475"/>
    </source>
</evidence>
<evidence type="ECO:0000256" key="6">
    <source>
        <dbReference type="ARBA" id="ARBA00023136"/>
    </source>
</evidence>
<keyword evidence="11" id="KW-1185">Reference proteome</keyword>
<organism evidence="10 11">
    <name type="scientific">Pukyongia salina</name>
    <dbReference type="NCBI Taxonomy" id="2094025"/>
    <lineage>
        <taxon>Bacteria</taxon>
        <taxon>Pseudomonadati</taxon>
        <taxon>Bacteroidota</taxon>
        <taxon>Flavobacteriia</taxon>
        <taxon>Flavobacteriales</taxon>
        <taxon>Flavobacteriaceae</taxon>
        <taxon>Pukyongia</taxon>
    </lineage>
</organism>
<accession>A0A2S0HV70</accession>
<comment type="similarity">
    <text evidence="2">Belongs to the ABC-4 integral membrane protein family. LolC/E subfamily.</text>
</comment>
<sequence length="402" mass="44812">MNYPLYIAKRYLFSKSSNNAINVITVIAAIGVVVGSMSLFIVLSAFSGLKDFSLQFTNVFDSDLKIVPASGKTLRFTDAISDKLEKTPGIEAYSKIIEERAFLQYKGKNHIAYIKGVDSNYVNVIPVDSILFLSNWFEPGRNEVVIGTNTSIKLSIGINDYTSLLEIYVPTPGTGQITELNIDRAFNRERVVVAGFYEVNEDVNSKYVFSDFELARSLLGLDKDVVSSVEFKLIPGSDEEDVKEALKELFQGQEIQIKNRIQQNDALYKMLNTENIAVYLIFTLVLIIALFNVIGSIIMMILDKRKNIKTLYNLGATLQNVRKIFFLQGTLMTTLGGILGILLGVLIVWIQLKLPFVYITSSLPYPVKLKLINVIVVFATISLLGVVASRIASSRVKESLLD</sequence>
<feature type="domain" description="MacB-like periplasmic core" evidence="9">
    <location>
        <begin position="25"/>
        <end position="248"/>
    </location>
</feature>
<dbReference type="AlphaFoldDB" id="A0A2S0HV70"/>
<dbReference type="RefSeq" id="WP_105215516.1">
    <property type="nucleotide sequence ID" value="NZ_CP027062.1"/>
</dbReference>
<keyword evidence="5 7" id="KW-1133">Transmembrane helix</keyword>
<dbReference type="OrthoDB" id="1522724at2"/>
<evidence type="ECO:0000259" key="8">
    <source>
        <dbReference type="Pfam" id="PF02687"/>
    </source>
</evidence>
<dbReference type="PANTHER" id="PTHR30489">
    <property type="entry name" value="LIPOPROTEIN-RELEASING SYSTEM TRANSMEMBRANE PROTEIN LOLE"/>
    <property type="match status" value="1"/>
</dbReference>
<keyword evidence="6 7" id="KW-0472">Membrane</keyword>
<protein>
    <submittedName>
        <fullName evidence="10">ABC transporter permease</fullName>
    </submittedName>
</protein>
<comment type="subcellular location">
    <subcellularLocation>
        <location evidence="1">Cell membrane</location>
        <topology evidence="1">Multi-pass membrane protein</topology>
    </subcellularLocation>
</comment>
<dbReference type="EMBL" id="CP027062">
    <property type="protein sequence ID" value="AVI50577.1"/>
    <property type="molecule type" value="Genomic_DNA"/>
</dbReference>
<dbReference type="PANTHER" id="PTHR30489:SF0">
    <property type="entry name" value="LIPOPROTEIN-RELEASING SYSTEM TRANSMEMBRANE PROTEIN LOLE"/>
    <property type="match status" value="1"/>
</dbReference>
<feature type="transmembrane region" description="Helical" evidence="7">
    <location>
        <begin position="276"/>
        <end position="303"/>
    </location>
</feature>
<evidence type="ECO:0000256" key="2">
    <source>
        <dbReference type="ARBA" id="ARBA00005236"/>
    </source>
</evidence>
<feature type="transmembrane region" description="Helical" evidence="7">
    <location>
        <begin position="371"/>
        <end position="392"/>
    </location>
</feature>
<evidence type="ECO:0000313" key="10">
    <source>
        <dbReference type="EMBL" id="AVI50577.1"/>
    </source>
</evidence>
<name>A0A2S0HV70_9FLAO</name>
<dbReference type="KEGG" id="aue:C5O00_05100"/>
<evidence type="ECO:0000256" key="4">
    <source>
        <dbReference type="ARBA" id="ARBA00022692"/>
    </source>
</evidence>
<gene>
    <name evidence="10" type="ORF">C5O00_05100</name>
</gene>
<evidence type="ECO:0000259" key="9">
    <source>
        <dbReference type="Pfam" id="PF12704"/>
    </source>
</evidence>
<feature type="transmembrane region" description="Helical" evidence="7">
    <location>
        <begin position="324"/>
        <end position="351"/>
    </location>
</feature>
<dbReference type="Pfam" id="PF12704">
    <property type="entry name" value="MacB_PCD"/>
    <property type="match status" value="1"/>
</dbReference>
<feature type="transmembrane region" description="Helical" evidence="7">
    <location>
        <begin position="21"/>
        <end position="46"/>
    </location>
</feature>
<keyword evidence="4 7" id="KW-0812">Transmembrane</keyword>
<feature type="domain" description="ABC3 transporter permease C-terminal" evidence="8">
    <location>
        <begin position="280"/>
        <end position="396"/>
    </location>
</feature>
<dbReference type="GO" id="GO:0098797">
    <property type="term" value="C:plasma membrane protein complex"/>
    <property type="evidence" value="ECO:0007669"/>
    <property type="project" value="TreeGrafter"/>
</dbReference>
<evidence type="ECO:0000256" key="7">
    <source>
        <dbReference type="SAM" id="Phobius"/>
    </source>
</evidence>
<keyword evidence="3" id="KW-1003">Cell membrane</keyword>
<dbReference type="InterPro" id="IPR025857">
    <property type="entry name" value="MacB_PCD"/>
</dbReference>
<dbReference type="Pfam" id="PF02687">
    <property type="entry name" value="FtsX"/>
    <property type="match status" value="1"/>
</dbReference>
<dbReference type="Proteomes" id="UP000238442">
    <property type="component" value="Chromosome"/>
</dbReference>
<dbReference type="GO" id="GO:0044874">
    <property type="term" value="P:lipoprotein localization to outer membrane"/>
    <property type="evidence" value="ECO:0007669"/>
    <property type="project" value="TreeGrafter"/>
</dbReference>